<feature type="transmembrane region" description="Helical" evidence="7">
    <location>
        <begin position="83"/>
        <end position="100"/>
    </location>
</feature>
<keyword evidence="2" id="KW-0813">Transport</keyword>
<keyword evidence="9" id="KW-1185">Reference proteome</keyword>
<keyword evidence="4 7" id="KW-1133">Transmembrane helix</keyword>
<evidence type="ECO:0000256" key="3">
    <source>
        <dbReference type="ARBA" id="ARBA00022692"/>
    </source>
</evidence>
<evidence type="ECO:0000256" key="4">
    <source>
        <dbReference type="ARBA" id="ARBA00022989"/>
    </source>
</evidence>
<reference evidence="8" key="1">
    <citation type="journal article" date="2021" name="J Fungi (Basel)">
        <title>Genomic and Metabolomic Analyses of the Marine Fungus Emericellopsis cladophorae: Insights into Saltwater Adaptability Mechanisms and Its Biosynthetic Potential.</title>
        <authorList>
            <person name="Goncalves M.F.M."/>
            <person name="Hilario S."/>
            <person name="Van de Peer Y."/>
            <person name="Esteves A.C."/>
            <person name="Alves A."/>
        </authorList>
    </citation>
    <scope>NUCLEOTIDE SEQUENCE</scope>
    <source>
        <strain evidence="8">MUM 19.33</strain>
    </source>
</reference>
<feature type="transmembrane region" description="Helical" evidence="7">
    <location>
        <begin position="316"/>
        <end position="337"/>
    </location>
</feature>
<reference evidence="8" key="2">
    <citation type="submission" date="2022-07" db="EMBL/GenBank/DDBJ databases">
        <authorList>
            <person name="Goncalves M.F.M."/>
            <person name="Hilario S."/>
            <person name="Van De Peer Y."/>
            <person name="Esteves A.C."/>
            <person name="Alves A."/>
        </authorList>
    </citation>
    <scope>NUCLEOTIDE SEQUENCE</scope>
    <source>
        <strain evidence="8">MUM 19.33</strain>
    </source>
</reference>
<evidence type="ECO:0000313" key="8">
    <source>
        <dbReference type="EMBL" id="KAI6784205.1"/>
    </source>
</evidence>
<dbReference type="OrthoDB" id="2250022at2759"/>
<sequence length="403" mass="43263">MADDKRTESAPAGAIANSAAQAKPAATTNTPSADEIELAHTSTKNDAPSAVAAKQRGLELPDILGHLSDEERAVLEKKMRRKIDLRLLPMIVIMYILNYIDRNNIAAARYAGLEEDLNMDEDGTQFSTAVSILFVGYILMQVPSNLVLNKIGKPAIYLPASMILWGVISSATAGCQSVGGLYAARFFLGFVEATYFLALLFGNVSAASVTNFFPTVVGTLGYSEVETLLLTSPPYCLGVITTFCNAWHADRTGERFWHITLPLWLAVVTFIIAAATTNVAARYAAIMLMISGLYSGYTTALAWISNTLPRPPAKRAAALGFINAISNCASIYASYLYPKSAAPRYTGAFVHNCVMAAAAIAAAFTLRTMLAGLNKKLDRGERVEGAINAAPGEAVEHGFRFKL</sequence>
<evidence type="ECO:0000256" key="2">
    <source>
        <dbReference type="ARBA" id="ARBA00022448"/>
    </source>
</evidence>
<feature type="transmembrane region" description="Helical" evidence="7">
    <location>
        <begin position="155"/>
        <end position="174"/>
    </location>
</feature>
<feature type="region of interest" description="Disordered" evidence="6">
    <location>
        <begin position="1"/>
        <end position="34"/>
    </location>
</feature>
<dbReference type="Gene3D" id="1.20.1250.20">
    <property type="entry name" value="MFS general substrate transporter like domains"/>
    <property type="match status" value="2"/>
</dbReference>
<feature type="transmembrane region" description="Helical" evidence="7">
    <location>
        <begin position="256"/>
        <end position="277"/>
    </location>
</feature>
<feature type="transmembrane region" description="Helical" evidence="7">
    <location>
        <begin position="283"/>
        <end position="304"/>
    </location>
</feature>
<protein>
    <recommendedName>
        <fullName evidence="10">Major facilitator superfamily (MFS) profile domain-containing protein</fullName>
    </recommendedName>
</protein>
<evidence type="ECO:0000256" key="6">
    <source>
        <dbReference type="SAM" id="MobiDB-lite"/>
    </source>
</evidence>
<evidence type="ECO:0000313" key="9">
    <source>
        <dbReference type="Proteomes" id="UP001055219"/>
    </source>
</evidence>
<dbReference type="GO" id="GO:0022857">
    <property type="term" value="F:transmembrane transporter activity"/>
    <property type="evidence" value="ECO:0007669"/>
    <property type="project" value="InterPro"/>
</dbReference>
<gene>
    <name evidence="8" type="ORF">J7T54_004751</name>
</gene>
<dbReference type="AlphaFoldDB" id="A0A9Q0BGZ1"/>
<keyword evidence="5 7" id="KW-0472">Membrane</keyword>
<name>A0A9Q0BGZ1_9HYPO</name>
<dbReference type="InterPro" id="IPR036259">
    <property type="entry name" value="MFS_trans_sf"/>
</dbReference>
<dbReference type="GeneID" id="75831237"/>
<evidence type="ECO:0000256" key="7">
    <source>
        <dbReference type="SAM" id="Phobius"/>
    </source>
</evidence>
<keyword evidence="3 7" id="KW-0812">Transmembrane</keyword>
<evidence type="ECO:0000256" key="5">
    <source>
        <dbReference type="ARBA" id="ARBA00023136"/>
    </source>
</evidence>
<dbReference type="InterPro" id="IPR011701">
    <property type="entry name" value="MFS"/>
</dbReference>
<feature type="transmembrane region" description="Helical" evidence="7">
    <location>
        <begin position="126"/>
        <end position="148"/>
    </location>
</feature>
<dbReference type="SUPFAM" id="SSF103473">
    <property type="entry name" value="MFS general substrate transporter"/>
    <property type="match status" value="2"/>
</dbReference>
<dbReference type="PANTHER" id="PTHR43791:SF92">
    <property type="entry name" value="AGL026WP"/>
    <property type="match status" value="1"/>
</dbReference>
<feature type="compositionally biased region" description="Low complexity" evidence="6">
    <location>
        <begin position="10"/>
        <end position="22"/>
    </location>
</feature>
<dbReference type="PANTHER" id="PTHR43791">
    <property type="entry name" value="PERMEASE-RELATED"/>
    <property type="match status" value="1"/>
</dbReference>
<dbReference type="FunFam" id="1.20.1250.20:FF:000013">
    <property type="entry name" value="MFS general substrate transporter"/>
    <property type="match status" value="1"/>
</dbReference>
<dbReference type="RefSeq" id="XP_051365061.1">
    <property type="nucleotide sequence ID" value="XM_051503438.1"/>
</dbReference>
<organism evidence="8 9">
    <name type="scientific">Emericellopsis cladophorae</name>
    <dbReference type="NCBI Taxonomy" id="2686198"/>
    <lineage>
        <taxon>Eukaryota</taxon>
        <taxon>Fungi</taxon>
        <taxon>Dikarya</taxon>
        <taxon>Ascomycota</taxon>
        <taxon>Pezizomycotina</taxon>
        <taxon>Sordariomycetes</taxon>
        <taxon>Hypocreomycetidae</taxon>
        <taxon>Hypocreales</taxon>
        <taxon>Bionectriaceae</taxon>
        <taxon>Emericellopsis</taxon>
    </lineage>
</organism>
<evidence type="ECO:0008006" key="10">
    <source>
        <dbReference type="Google" id="ProtNLM"/>
    </source>
</evidence>
<evidence type="ECO:0000256" key="1">
    <source>
        <dbReference type="ARBA" id="ARBA00004141"/>
    </source>
</evidence>
<dbReference type="Proteomes" id="UP001055219">
    <property type="component" value="Unassembled WGS sequence"/>
</dbReference>
<dbReference type="EMBL" id="JAGIXG020000005">
    <property type="protein sequence ID" value="KAI6784205.1"/>
    <property type="molecule type" value="Genomic_DNA"/>
</dbReference>
<comment type="caution">
    <text evidence="8">The sequence shown here is derived from an EMBL/GenBank/DDBJ whole genome shotgun (WGS) entry which is preliminary data.</text>
</comment>
<comment type="subcellular location">
    <subcellularLocation>
        <location evidence="1">Membrane</location>
        <topology evidence="1">Multi-pass membrane protein</topology>
    </subcellularLocation>
</comment>
<dbReference type="GO" id="GO:0016020">
    <property type="term" value="C:membrane"/>
    <property type="evidence" value="ECO:0007669"/>
    <property type="project" value="UniProtKB-SubCell"/>
</dbReference>
<accession>A0A9Q0BGZ1</accession>
<dbReference type="Pfam" id="PF07690">
    <property type="entry name" value="MFS_1"/>
    <property type="match status" value="1"/>
</dbReference>
<proteinExistence type="predicted"/>
<feature type="transmembrane region" description="Helical" evidence="7">
    <location>
        <begin position="349"/>
        <end position="370"/>
    </location>
</feature>